<dbReference type="CDD" id="cd02042">
    <property type="entry name" value="ParAB_family"/>
    <property type="match status" value="1"/>
</dbReference>
<protein>
    <submittedName>
        <fullName evidence="2">ParA family protein</fullName>
    </submittedName>
</protein>
<reference evidence="2 3" key="1">
    <citation type="submission" date="2024-03" db="EMBL/GenBank/DDBJ databases">
        <title>Mouse gut bacterial collection (mGBC) of GemPharmatech.</title>
        <authorList>
            <person name="He Y."/>
            <person name="Dong L."/>
            <person name="Wu D."/>
            <person name="Gao X."/>
            <person name="Lin Z."/>
        </authorList>
    </citation>
    <scope>NUCLEOTIDE SEQUENCE [LARGE SCALE GENOMIC DNA]</scope>
    <source>
        <strain evidence="2 3">15-30</strain>
    </source>
</reference>
<dbReference type="InterPro" id="IPR025669">
    <property type="entry name" value="AAA_dom"/>
</dbReference>
<dbReference type="SUPFAM" id="SSF52540">
    <property type="entry name" value="P-loop containing nucleoside triphosphate hydrolases"/>
    <property type="match status" value="1"/>
</dbReference>
<dbReference type="InterPro" id="IPR027417">
    <property type="entry name" value="P-loop_NTPase"/>
</dbReference>
<dbReference type="PANTHER" id="PTHR13696">
    <property type="entry name" value="P-LOOP CONTAINING NUCLEOSIDE TRIPHOSPHATE HYDROLASE"/>
    <property type="match status" value="1"/>
</dbReference>
<keyword evidence="3" id="KW-1185">Reference proteome</keyword>
<dbReference type="Gene3D" id="3.40.50.300">
    <property type="entry name" value="P-loop containing nucleotide triphosphate hydrolases"/>
    <property type="match status" value="1"/>
</dbReference>
<dbReference type="RefSeq" id="WP_369940288.1">
    <property type="nucleotide sequence ID" value="NZ_JBCLUF010000003.1"/>
</dbReference>
<evidence type="ECO:0000313" key="3">
    <source>
        <dbReference type="Proteomes" id="UP001565236"/>
    </source>
</evidence>
<accession>A0ABV4DM20</accession>
<sequence length="271" mass="30878">MKIITICATKGGVGKTTIAYNFGEWLAAQGEKVLFVDLDQQCNLSHLYDLENVEQNVGNIFTDEEKLSPITPIDNKANIDVVPGSPELNSISSWIATKKQKSPMYMFLWLKKMSKQGVLEKYDYVILDCHNVYDDVTINAVVVSDVIFSPITPSEFGYGAKFAFSNILDESKSEIIDFATGDSYIKARLYFIANMIRHNTSSSREFLEVLESEDDVVAYLPEREIFNKTTLEYNPISEMLKNDDPKYRKQKKVLRDIAEEFKKMKDVVDNS</sequence>
<name>A0ABV4DM20_9LACO</name>
<comment type="caution">
    <text evidence="2">The sequence shown here is derived from an EMBL/GenBank/DDBJ whole genome shotgun (WGS) entry which is preliminary data.</text>
</comment>
<dbReference type="EMBL" id="JBCLUF010000003">
    <property type="protein sequence ID" value="MEY8661524.1"/>
    <property type="molecule type" value="Genomic_DNA"/>
</dbReference>
<dbReference type="InterPro" id="IPR050678">
    <property type="entry name" value="DNA_Partitioning_ATPase"/>
</dbReference>
<evidence type="ECO:0000259" key="1">
    <source>
        <dbReference type="Pfam" id="PF13614"/>
    </source>
</evidence>
<evidence type="ECO:0000313" key="2">
    <source>
        <dbReference type="EMBL" id="MEY8661524.1"/>
    </source>
</evidence>
<organism evidence="2 3">
    <name type="scientific">Ligilactobacillus faecis</name>
    <dbReference type="NCBI Taxonomy" id="762833"/>
    <lineage>
        <taxon>Bacteria</taxon>
        <taxon>Bacillati</taxon>
        <taxon>Bacillota</taxon>
        <taxon>Bacilli</taxon>
        <taxon>Lactobacillales</taxon>
        <taxon>Lactobacillaceae</taxon>
        <taxon>Ligilactobacillus</taxon>
    </lineage>
</organism>
<dbReference type="Pfam" id="PF13614">
    <property type="entry name" value="AAA_31"/>
    <property type="match status" value="1"/>
</dbReference>
<proteinExistence type="predicted"/>
<dbReference type="Proteomes" id="UP001565236">
    <property type="component" value="Unassembled WGS sequence"/>
</dbReference>
<dbReference type="PANTHER" id="PTHR13696:SF99">
    <property type="entry name" value="COBYRINIC ACID AC-DIAMIDE SYNTHASE"/>
    <property type="match status" value="1"/>
</dbReference>
<gene>
    <name evidence="2" type="ORF">AALT52_01245</name>
</gene>
<feature type="domain" description="AAA" evidence="1">
    <location>
        <begin position="1"/>
        <end position="158"/>
    </location>
</feature>